<evidence type="ECO:0000313" key="1">
    <source>
        <dbReference type="EMBL" id="PUZ74221.1"/>
    </source>
</evidence>
<dbReference type="EMBL" id="CM009749">
    <property type="protein sequence ID" value="PUZ74221.1"/>
    <property type="molecule type" value="Genomic_DNA"/>
</dbReference>
<organism evidence="1 2">
    <name type="scientific">Panicum hallii var. hallii</name>
    <dbReference type="NCBI Taxonomy" id="1504633"/>
    <lineage>
        <taxon>Eukaryota</taxon>
        <taxon>Viridiplantae</taxon>
        <taxon>Streptophyta</taxon>
        <taxon>Embryophyta</taxon>
        <taxon>Tracheophyta</taxon>
        <taxon>Spermatophyta</taxon>
        <taxon>Magnoliopsida</taxon>
        <taxon>Liliopsida</taxon>
        <taxon>Poales</taxon>
        <taxon>Poaceae</taxon>
        <taxon>PACMAD clade</taxon>
        <taxon>Panicoideae</taxon>
        <taxon>Panicodae</taxon>
        <taxon>Paniceae</taxon>
        <taxon>Panicinae</taxon>
        <taxon>Panicum</taxon>
        <taxon>Panicum sect. Panicum</taxon>
    </lineage>
</organism>
<proteinExistence type="predicted"/>
<keyword evidence="2" id="KW-1185">Reference proteome</keyword>
<gene>
    <name evidence="1" type="ORF">GQ55_1G047900</name>
</gene>
<dbReference type="Proteomes" id="UP000244336">
    <property type="component" value="Chromosome 1"/>
</dbReference>
<protein>
    <submittedName>
        <fullName evidence="1">Uncharacterized protein</fullName>
    </submittedName>
</protein>
<name>A0A2T7F2A8_9POAL</name>
<dbReference type="AlphaFoldDB" id="A0A2T7F2A8"/>
<accession>A0A2T7F2A8</accession>
<dbReference type="Gramene" id="PUZ74221">
    <property type="protein sequence ID" value="PUZ74221"/>
    <property type="gene ID" value="GQ55_1G047900"/>
</dbReference>
<evidence type="ECO:0000313" key="2">
    <source>
        <dbReference type="Proteomes" id="UP000244336"/>
    </source>
</evidence>
<reference evidence="1 2" key="1">
    <citation type="submission" date="2018-04" db="EMBL/GenBank/DDBJ databases">
        <title>WGS assembly of Panicum hallii var. hallii HAL2.</title>
        <authorList>
            <person name="Lovell J."/>
            <person name="Jenkins J."/>
            <person name="Lowry D."/>
            <person name="Mamidi S."/>
            <person name="Sreedasyam A."/>
            <person name="Weng X."/>
            <person name="Barry K."/>
            <person name="Bonette J."/>
            <person name="Campitelli B."/>
            <person name="Daum C."/>
            <person name="Gordon S."/>
            <person name="Gould B."/>
            <person name="Lipzen A."/>
            <person name="MacQueen A."/>
            <person name="Palacio-Mejia J."/>
            <person name="Plott C."/>
            <person name="Shakirov E."/>
            <person name="Shu S."/>
            <person name="Yoshinaga Y."/>
            <person name="Zane M."/>
            <person name="Rokhsar D."/>
            <person name="Grimwood J."/>
            <person name="Schmutz J."/>
            <person name="Juenger T."/>
        </authorList>
    </citation>
    <scope>NUCLEOTIDE SEQUENCE [LARGE SCALE GENOMIC DNA]</scope>
    <source>
        <strain evidence="2">cv. HAL2</strain>
    </source>
</reference>
<sequence>MQVCCSINSYLSFGVIPVVRLSECAPRFLCTSFFTYALTGGTRRISNGHQKDL</sequence>